<dbReference type="RefSeq" id="WP_124341869.1">
    <property type="nucleotide sequence ID" value="NZ_BHYL01000059.1"/>
</dbReference>
<keyword evidence="1" id="KW-1133">Transmembrane helix</keyword>
<feature type="transmembrane region" description="Helical" evidence="1">
    <location>
        <begin position="202"/>
        <end position="221"/>
    </location>
</feature>
<feature type="transmembrane region" description="Helical" evidence="1">
    <location>
        <begin position="84"/>
        <end position="103"/>
    </location>
</feature>
<feature type="transmembrane region" description="Helical" evidence="1">
    <location>
        <begin position="42"/>
        <end position="64"/>
    </location>
</feature>
<sequence>MSTATLSPTAPAKAPSASPYRVTFGHLLRAEWIKLWTVRSTIWTLAMTVVVMVGLVAAVAGVMSTQIDDAPTGAEAVDLGLTPFLPAVQMASIAVVVLGVLAISGEYTTGMIRSSVAAAPRRTPVLWSKLAVLTATILVVAAVAVALGYAVAYLFLSRIDLAPELSDPQVLRVLGGCALYLATIAAFAFAIGALLRHSAAALATILALLLVVENVVAAIPWEPLQYVSPFLPATAGSKITQTDMTVDMVNSMSEHGANLTAWQGYGVLVAWVVVLLGVAAVLMKRRDV</sequence>
<gene>
    <name evidence="2" type="ORF">CTKZ_08970</name>
</gene>
<keyword evidence="1" id="KW-0472">Membrane</keyword>
<reference evidence="2 3" key="1">
    <citation type="submission" date="2018-11" db="EMBL/GenBank/DDBJ databases">
        <title>Draft genome sequence of Cellulomonas takizawaensis strain TKZ-21.</title>
        <authorList>
            <person name="Yamamura H."/>
            <person name="Hayashi T."/>
            <person name="Hamada M."/>
            <person name="Serisawa Y."/>
            <person name="Matsuyama K."/>
            <person name="Nakagawa Y."/>
            <person name="Otoguro M."/>
            <person name="Yanagida F."/>
            <person name="Hayakawa M."/>
        </authorList>
    </citation>
    <scope>NUCLEOTIDE SEQUENCE [LARGE SCALE GENOMIC DNA]</scope>
    <source>
        <strain evidence="2 3">TKZ-21</strain>
    </source>
</reference>
<comment type="caution">
    <text evidence="2">The sequence shown here is derived from an EMBL/GenBank/DDBJ whole genome shotgun (WGS) entry which is preliminary data.</text>
</comment>
<evidence type="ECO:0000256" key="1">
    <source>
        <dbReference type="SAM" id="Phobius"/>
    </source>
</evidence>
<feature type="transmembrane region" description="Helical" evidence="1">
    <location>
        <begin position="130"/>
        <end position="153"/>
    </location>
</feature>
<dbReference type="Proteomes" id="UP000288246">
    <property type="component" value="Unassembled WGS sequence"/>
</dbReference>
<keyword evidence="1" id="KW-0812">Transmembrane</keyword>
<evidence type="ECO:0000313" key="3">
    <source>
        <dbReference type="Proteomes" id="UP000288246"/>
    </source>
</evidence>
<dbReference type="GO" id="GO:0005886">
    <property type="term" value="C:plasma membrane"/>
    <property type="evidence" value="ECO:0007669"/>
    <property type="project" value="UniProtKB-SubCell"/>
</dbReference>
<accession>A0A401UXD9</accession>
<organism evidence="2 3">
    <name type="scientific">Cellulomonas algicola</name>
    <dbReference type="NCBI Taxonomy" id="2071633"/>
    <lineage>
        <taxon>Bacteria</taxon>
        <taxon>Bacillati</taxon>
        <taxon>Actinomycetota</taxon>
        <taxon>Actinomycetes</taxon>
        <taxon>Micrococcales</taxon>
        <taxon>Cellulomonadaceae</taxon>
        <taxon>Cellulomonas</taxon>
    </lineage>
</organism>
<keyword evidence="3" id="KW-1185">Reference proteome</keyword>
<dbReference type="EMBL" id="BHYL01000059">
    <property type="protein sequence ID" value="GCD19335.1"/>
    <property type="molecule type" value="Genomic_DNA"/>
</dbReference>
<feature type="transmembrane region" description="Helical" evidence="1">
    <location>
        <begin position="173"/>
        <end position="195"/>
    </location>
</feature>
<proteinExistence type="predicted"/>
<evidence type="ECO:0000313" key="2">
    <source>
        <dbReference type="EMBL" id="GCD19335.1"/>
    </source>
</evidence>
<dbReference type="PANTHER" id="PTHR37305">
    <property type="entry name" value="INTEGRAL MEMBRANE PROTEIN-RELATED"/>
    <property type="match status" value="1"/>
</dbReference>
<dbReference type="GO" id="GO:0140359">
    <property type="term" value="F:ABC-type transporter activity"/>
    <property type="evidence" value="ECO:0007669"/>
    <property type="project" value="InterPro"/>
</dbReference>
<protein>
    <submittedName>
        <fullName evidence="2">ABC transporter permease</fullName>
    </submittedName>
</protein>
<feature type="transmembrane region" description="Helical" evidence="1">
    <location>
        <begin position="262"/>
        <end position="283"/>
    </location>
</feature>
<dbReference type="OrthoDB" id="3297477at2"/>
<dbReference type="PANTHER" id="PTHR37305:SF1">
    <property type="entry name" value="MEMBRANE PROTEIN"/>
    <property type="match status" value="1"/>
</dbReference>
<dbReference type="AlphaFoldDB" id="A0A401UXD9"/>
<name>A0A401UXD9_9CELL</name>